<dbReference type="SUPFAM" id="SSF47413">
    <property type="entry name" value="lambda repressor-like DNA-binding domains"/>
    <property type="match status" value="1"/>
</dbReference>
<dbReference type="Pfam" id="PF01381">
    <property type="entry name" value="HTH_3"/>
    <property type="match status" value="1"/>
</dbReference>
<feature type="domain" description="HTH cro/C1-type" evidence="1">
    <location>
        <begin position="24"/>
        <end position="59"/>
    </location>
</feature>
<keyword evidence="3" id="KW-1185">Reference proteome</keyword>
<name>A0A562N6P1_9RHOB</name>
<accession>A0A562N6P1</accession>
<dbReference type="Proteomes" id="UP000316225">
    <property type="component" value="Unassembled WGS sequence"/>
</dbReference>
<dbReference type="GO" id="GO:0003677">
    <property type="term" value="F:DNA binding"/>
    <property type="evidence" value="ECO:0007669"/>
    <property type="project" value="InterPro"/>
</dbReference>
<dbReference type="Gene3D" id="1.10.260.40">
    <property type="entry name" value="lambda repressor-like DNA-binding domains"/>
    <property type="match status" value="1"/>
</dbReference>
<organism evidence="2 3">
    <name type="scientific">Paracoccus sulfuroxidans</name>
    <dbReference type="NCBI Taxonomy" id="384678"/>
    <lineage>
        <taxon>Bacteria</taxon>
        <taxon>Pseudomonadati</taxon>
        <taxon>Pseudomonadota</taxon>
        <taxon>Alphaproteobacteria</taxon>
        <taxon>Rhodobacterales</taxon>
        <taxon>Paracoccaceae</taxon>
        <taxon>Paracoccus</taxon>
    </lineage>
</organism>
<evidence type="ECO:0000313" key="3">
    <source>
        <dbReference type="Proteomes" id="UP000316225"/>
    </source>
</evidence>
<evidence type="ECO:0000313" key="2">
    <source>
        <dbReference type="EMBL" id="TWI27862.1"/>
    </source>
</evidence>
<protein>
    <recommendedName>
        <fullName evidence="1">HTH cro/C1-type domain-containing protein</fullName>
    </recommendedName>
</protein>
<dbReference type="InterPro" id="IPR010982">
    <property type="entry name" value="Lambda_DNA-bd_dom_sf"/>
</dbReference>
<dbReference type="AlphaFoldDB" id="A0A562N6P1"/>
<evidence type="ECO:0000259" key="1">
    <source>
        <dbReference type="Pfam" id="PF01381"/>
    </source>
</evidence>
<reference evidence="2 3" key="1">
    <citation type="journal article" date="2015" name="Stand. Genomic Sci.">
        <title>Genomic Encyclopedia of Bacterial and Archaeal Type Strains, Phase III: the genomes of soil and plant-associated and newly described type strains.</title>
        <authorList>
            <person name="Whitman W.B."/>
            <person name="Woyke T."/>
            <person name="Klenk H.P."/>
            <person name="Zhou Y."/>
            <person name="Lilburn T.G."/>
            <person name="Beck B.J."/>
            <person name="De Vos P."/>
            <person name="Vandamme P."/>
            <person name="Eisen J.A."/>
            <person name="Garrity G."/>
            <person name="Hugenholtz P."/>
            <person name="Kyrpides N.C."/>
        </authorList>
    </citation>
    <scope>NUCLEOTIDE SEQUENCE [LARGE SCALE GENOMIC DNA]</scope>
    <source>
        <strain evidence="2 3">CGMCC 1.5364</strain>
    </source>
</reference>
<dbReference type="EMBL" id="VLKU01000019">
    <property type="protein sequence ID" value="TWI27862.1"/>
    <property type="molecule type" value="Genomic_DNA"/>
</dbReference>
<dbReference type="OrthoDB" id="528805at2"/>
<gene>
    <name evidence="2" type="ORF">IQ24_03976</name>
</gene>
<sequence>MKGTEAPYLHPVCSSGMAGHEMWKMRKQLGLTGREFARALGMSPNGYKRIREWEAGRRPIPRSMAARVRRLEAMA</sequence>
<proteinExistence type="predicted"/>
<dbReference type="InterPro" id="IPR001387">
    <property type="entry name" value="Cro/C1-type_HTH"/>
</dbReference>
<dbReference type="CDD" id="cd00093">
    <property type="entry name" value="HTH_XRE"/>
    <property type="match status" value="1"/>
</dbReference>
<dbReference type="RefSeq" id="WP_145400115.1">
    <property type="nucleotide sequence ID" value="NZ_VLKU01000019.1"/>
</dbReference>
<comment type="caution">
    <text evidence="2">The sequence shown here is derived from an EMBL/GenBank/DDBJ whole genome shotgun (WGS) entry which is preliminary data.</text>
</comment>